<dbReference type="GO" id="GO:0008270">
    <property type="term" value="F:zinc ion binding"/>
    <property type="evidence" value="ECO:0007669"/>
    <property type="project" value="UniProtKB-KW"/>
</dbReference>
<gene>
    <name evidence="7" type="ORF">BD626DRAFT_570254</name>
</gene>
<organism evidence="7 8">
    <name type="scientific">Schizophyllum amplum</name>
    <dbReference type="NCBI Taxonomy" id="97359"/>
    <lineage>
        <taxon>Eukaryota</taxon>
        <taxon>Fungi</taxon>
        <taxon>Dikarya</taxon>
        <taxon>Basidiomycota</taxon>
        <taxon>Agaricomycotina</taxon>
        <taxon>Agaricomycetes</taxon>
        <taxon>Agaricomycetidae</taxon>
        <taxon>Agaricales</taxon>
        <taxon>Schizophyllaceae</taxon>
        <taxon>Schizophyllum</taxon>
    </lineage>
</organism>
<feature type="compositionally biased region" description="Pro residues" evidence="5">
    <location>
        <begin position="270"/>
        <end position="333"/>
    </location>
</feature>
<feature type="compositionally biased region" description="Basic and acidic residues" evidence="5">
    <location>
        <begin position="427"/>
        <end position="476"/>
    </location>
</feature>
<proteinExistence type="predicted"/>
<reference evidence="7 8" key="1">
    <citation type="journal article" date="2019" name="New Phytol.">
        <title>Comparative genomics reveals unique wood-decay strategies and fruiting body development in the Schizophyllaceae.</title>
        <authorList>
            <person name="Almasi E."/>
            <person name="Sahu N."/>
            <person name="Krizsan K."/>
            <person name="Balint B."/>
            <person name="Kovacs G.M."/>
            <person name="Kiss B."/>
            <person name="Cseklye J."/>
            <person name="Drula E."/>
            <person name="Henrissat B."/>
            <person name="Nagy I."/>
            <person name="Chovatia M."/>
            <person name="Adam C."/>
            <person name="LaButti K."/>
            <person name="Lipzen A."/>
            <person name="Riley R."/>
            <person name="Grigoriev I.V."/>
            <person name="Nagy L.G."/>
        </authorList>
    </citation>
    <scope>NUCLEOTIDE SEQUENCE [LARGE SCALE GENOMIC DNA]</scope>
    <source>
        <strain evidence="7 8">NL-1724</strain>
    </source>
</reference>
<evidence type="ECO:0000256" key="3">
    <source>
        <dbReference type="ARBA" id="ARBA00022833"/>
    </source>
</evidence>
<dbReference type="PROSITE" id="PS50178">
    <property type="entry name" value="ZF_FYVE"/>
    <property type="match status" value="1"/>
</dbReference>
<evidence type="ECO:0000256" key="4">
    <source>
        <dbReference type="PROSITE-ProRule" id="PRU00091"/>
    </source>
</evidence>
<comment type="caution">
    <text evidence="7">The sequence shown here is derived from an EMBL/GenBank/DDBJ whole genome shotgun (WGS) entry which is preliminary data.</text>
</comment>
<dbReference type="AlphaFoldDB" id="A0A550CB60"/>
<keyword evidence="3" id="KW-0862">Zinc</keyword>
<keyword evidence="1" id="KW-0479">Metal-binding</keyword>
<evidence type="ECO:0000256" key="2">
    <source>
        <dbReference type="ARBA" id="ARBA00022771"/>
    </source>
</evidence>
<keyword evidence="8" id="KW-1185">Reference proteome</keyword>
<dbReference type="InterPro" id="IPR011011">
    <property type="entry name" value="Znf_FYVE_PHD"/>
</dbReference>
<feature type="region of interest" description="Disordered" evidence="5">
    <location>
        <begin position="1"/>
        <end position="48"/>
    </location>
</feature>
<evidence type="ECO:0000313" key="8">
    <source>
        <dbReference type="Proteomes" id="UP000320762"/>
    </source>
</evidence>
<feature type="domain" description="FYVE-type" evidence="6">
    <location>
        <begin position="49"/>
        <end position="116"/>
    </location>
</feature>
<evidence type="ECO:0000256" key="5">
    <source>
        <dbReference type="SAM" id="MobiDB-lite"/>
    </source>
</evidence>
<evidence type="ECO:0000259" key="6">
    <source>
        <dbReference type="PROSITE" id="PS50178"/>
    </source>
</evidence>
<feature type="compositionally biased region" description="Basic and acidic residues" evidence="5">
    <location>
        <begin position="500"/>
        <end position="513"/>
    </location>
</feature>
<feature type="compositionally biased region" description="Low complexity" evidence="5">
    <location>
        <begin position="521"/>
        <end position="535"/>
    </location>
</feature>
<name>A0A550CB60_9AGAR</name>
<dbReference type="SUPFAM" id="SSF57903">
    <property type="entry name" value="FYVE/PHD zinc finger"/>
    <property type="match status" value="1"/>
</dbReference>
<accession>A0A550CB60</accession>
<dbReference type="InterPro" id="IPR000306">
    <property type="entry name" value="Znf_FYVE"/>
</dbReference>
<dbReference type="Gene3D" id="3.30.40.10">
    <property type="entry name" value="Zinc/RING finger domain, C3HC4 (zinc finger)"/>
    <property type="match status" value="1"/>
</dbReference>
<feature type="compositionally biased region" description="Basic and acidic residues" evidence="5">
    <location>
        <begin position="387"/>
        <end position="421"/>
    </location>
</feature>
<evidence type="ECO:0000256" key="1">
    <source>
        <dbReference type="ARBA" id="ARBA00022723"/>
    </source>
</evidence>
<dbReference type="InterPro" id="IPR013083">
    <property type="entry name" value="Znf_RING/FYVE/PHD"/>
</dbReference>
<sequence length="562" mass="62434">MTDAAIGDEGASSPLSRHSRPLRITVPPMNAPRGMPLLSGPPPPPSDTGRAEIACRKCNKEFNIIFTRSRHCNHCGYSYCHSCSDYQALMPRETRSGGNAGYDVVQVCSFCIEFLNSAHRPPTHRPRRPPLAKLKRYVTAYALRGAHSAVEKRDLVDLMVSARGQNGCLGLENERYYRRHSVPKHADSGRPRGLFSTRPEPPTVAPPPVARSTRPEFARPDLAPDEPQQTRRDEPRYAPPPGPPPPRQTRPDARYAPPPGSPPQQTRPSPSGPSRPAQSPPHSRPQASRPPPPQSRPQPPSRPPPPQSTRPPQIPLTRPSPPQASRPPQPAPDLPTLLSMSDADIARLGIGALKEVLRTAHVPTGQALEKSDLVARVKVFVREERAAELDRHQREAEELRRERAAQQDRVDRAMEQSRRELEELDRQEEFRREREWEEGCRMQAEREREEQERWEADEEGRRERQSEEFEEDKPPEVVRAASPPADSAANPSQTNAHASTMDDARTFATDDARAPSPPNTPSATAKPSATTKLPPHQSHAERSGLCVVCQDEDAVLAIVDCG</sequence>
<dbReference type="Pfam" id="PF01363">
    <property type="entry name" value="FYVE"/>
    <property type="match status" value="1"/>
</dbReference>
<evidence type="ECO:0000313" key="7">
    <source>
        <dbReference type="EMBL" id="TRM62035.1"/>
    </source>
</evidence>
<dbReference type="STRING" id="97359.A0A550CB60"/>
<dbReference type="InterPro" id="IPR017455">
    <property type="entry name" value="Znf_FYVE-rel"/>
</dbReference>
<feature type="compositionally biased region" description="Pro residues" evidence="5">
    <location>
        <begin position="237"/>
        <end position="248"/>
    </location>
</feature>
<protein>
    <recommendedName>
        <fullName evidence="6">FYVE-type domain-containing protein</fullName>
    </recommendedName>
</protein>
<dbReference type="PANTHER" id="PTHR23164">
    <property type="entry name" value="EARLY ENDOSOME ANTIGEN 1"/>
    <property type="match status" value="1"/>
</dbReference>
<feature type="region of interest" description="Disordered" evidence="5">
    <location>
        <begin position="387"/>
        <end position="544"/>
    </location>
</feature>
<feature type="compositionally biased region" description="Pro residues" evidence="5">
    <location>
        <begin position="199"/>
        <end position="209"/>
    </location>
</feature>
<feature type="compositionally biased region" description="Low complexity" evidence="5">
    <location>
        <begin position="480"/>
        <end position="492"/>
    </location>
</feature>
<dbReference type="OrthoDB" id="3045089at2759"/>
<dbReference type="EMBL" id="VDMD01000014">
    <property type="protein sequence ID" value="TRM62035.1"/>
    <property type="molecule type" value="Genomic_DNA"/>
</dbReference>
<dbReference type="Proteomes" id="UP000320762">
    <property type="component" value="Unassembled WGS sequence"/>
</dbReference>
<keyword evidence="2 4" id="KW-0863">Zinc-finger</keyword>
<dbReference type="SMART" id="SM00064">
    <property type="entry name" value="FYVE"/>
    <property type="match status" value="1"/>
</dbReference>
<dbReference type="CDD" id="cd00065">
    <property type="entry name" value="FYVE_like_SF"/>
    <property type="match status" value="1"/>
</dbReference>
<feature type="region of interest" description="Disordered" evidence="5">
    <location>
        <begin position="181"/>
        <end position="338"/>
    </location>
</feature>